<dbReference type="Proteomes" id="UP001291930">
    <property type="component" value="Unassembled WGS sequence"/>
</dbReference>
<name>A0ABU5JXN3_9BACI</name>
<evidence type="ECO:0000256" key="1">
    <source>
        <dbReference type="SAM" id="MobiDB-lite"/>
    </source>
</evidence>
<dbReference type="EMBL" id="JAXOVW010000028">
    <property type="protein sequence ID" value="MDZ5608193.1"/>
    <property type="molecule type" value="Genomic_DNA"/>
</dbReference>
<reference evidence="3" key="1">
    <citation type="submission" date="2023-11" db="EMBL/GenBank/DDBJ databases">
        <title>Genome Sequence of Bacillus pseudomycoides stain BUPM19.</title>
        <authorList>
            <person name="Farhat A."/>
        </authorList>
    </citation>
    <scope>NUCLEOTIDE SEQUENCE [LARGE SCALE GENOMIC DNA]</scope>
    <source>
        <strain evidence="3">BUPM19</strain>
    </source>
</reference>
<dbReference type="RefSeq" id="WP_374218083.1">
    <property type="nucleotide sequence ID" value="NZ_JAXOVW010000028.1"/>
</dbReference>
<organism evidence="2 3">
    <name type="scientific">Bacillus bingmayongensis</name>
    <dbReference type="NCBI Taxonomy" id="1150157"/>
    <lineage>
        <taxon>Bacteria</taxon>
        <taxon>Bacillati</taxon>
        <taxon>Bacillota</taxon>
        <taxon>Bacilli</taxon>
        <taxon>Bacillales</taxon>
        <taxon>Bacillaceae</taxon>
        <taxon>Bacillus</taxon>
    </lineage>
</organism>
<gene>
    <name evidence="2" type="ORF">U2I54_14105</name>
</gene>
<proteinExistence type="predicted"/>
<feature type="compositionally biased region" description="Polar residues" evidence="1">
    <location>
        <begin position="22"/>
        <end position="31"/>
    </location>
</feature>
<evidence type="ECO:0000313" key="3">
    <source>
        <dbReference type="Proteomes" id="UP001291930"/>
    </source>
</evidence>
<comment type="caution">
    <text evidence="2">The sequence shown here is derived from an EMBL/GenBank/DDBJ whole genome shotgun (WGS) entry which is preliminary data.</text>
</comment>
<keyword evidence="3" id="KW-1185">Reference proteome</keyword>
<protein>
    <submittedName>
        <fullName evidence="2">Uncharacterized protein</fullName>
    </submittedName>
</protein>
<feature type="region of interest" description="Disordered" evidence="1">
    <location>
        <begin position="1"/>
        <end position="39"/>
    </location>
</feature>
<evidence type="ECO:0000313" key="2">
    <source>
        <dbReference type="EMBL" id="MDZ5608193.1"/>
    </source>
</evidence>
<accession>A0ABU5JXN3</accession>
<sequence length="62" mass="7062">MSTNKPNSSPKEDLTPKKIQHTNELNATEDISMQDGDGISIYWGDEWNIEEGEKKQKNKNTP</sequence>